<evidence type="ECO:0000259" key="10">
    <source>
        <dbReference type="Pfam" id="PF01272"/>
    </source>
</evidence>
<dbReference type="OrthoDB" id="9808774at2"/>
<comment type="similarity">
    <text evidence="1 8 9">Belongs to the GreA/GreB family.</text>
</comment>
<dbReference type="GO" id="GO:0032784">
    <property type="term" value="P:regulation of DNA-templated transcription elongation"/>
    <property type="evidence" value="ECO:0007669"/>
    <property type="project" value="UniProtKB-UniRule"/>
</dbReference>
<evidence type="ECO:0000256" key="1">
    <source>
        <dbReference type="ARBA" id="ARBA00008213"/>
    </source>
</evidence>
<dbReference type="InterPro" id="IPR028624">
    <property type="entry name" value="Tscrpt_elong_fac_GreA/B"/>
</dbReference>
<reference evidence="12" key="1">
    <citation type="submission" date="2020-08" db="EMBL/GenBank/DDBJ databases">
        <title>Genomic Encyclopedia of Type Strains, Phase III (KMG-III): the genomes of soil and plant-associated and newly described type strains.</title>
        <authorList>
            <person name="Whitman W."/>
        </authorList>
    </citation>
    <scope>NUCLEOTIDE SEQUENCE [LARGE SCALE GENOMIC DNA]</scope>
    <source>
        <strain evidence="12">CECT 8628</strain>
    </source>
</reference>
<dbReference type="SUPFAM" id="SSF54534">
    <property type="entry name" value="FKBP-like"/>
    <property type="match status" value="1"/>
</dbReference>
<keyword evidence="5 8" id="KW-0804">Transcription</keyword>
<comment type="function">
    <text evidence="6 8 9">Necessary for efficient RNA polymerase transcription elongation past template-encoded arresting sites. The arresting sites in DNA have the property of trapping a certain fraction of elongating RNA polymerases that pass through, resulting in locked ternary complexes. Cleavage of the nascent transcript by cleavage factors such as GreA or GreB allows the resumption of elongation from the new 3'terminus. GreA releases sequences of 2 to 3 nucleotides.</text>
</comment>
<dbReference type="Pfam" id="PF01272">
    <property type="entry name" value="GreA_GreB"/>
    <property type="match status" value="1"/>
</dbReference>
<feature type="domain" description="Transcription elongation factor GreA/GreB C-terminal" evidence="10">
    <location>
        <begin position="84"/>
        <end position="156"/>
    </location>
</feature>
<evidence type="ECO:0000256" key="9">
    <source>
        <dbReference type="RuleBase" id="RU000556"/>
    </source>
</evidence>
<dbReference type="InterPro" id="IPR006359">
    <property type="entry name" value="Tscrpt_elong_fac_GreA"/>
</dbReference>
<dbReference type="InterPro" id="IPR001437">
    <property type="entry name" value="Tscrpt_elong_fac_GreA/B_C"/>
</dbReference>
<keyword evidence="12" id="KW-0251">Elongation factor</keyword>
<evidence type="ECO:0000313" key="13">
    <source>
        <dbReference type="Proteomes" id="UP000539265"/>
    </source>
</evidence>
<comment type="caution">
    <text evidence="12">The sequence shown here is derived from an EMBL/GenBank/DDBJ whole genome shotgun (WGS) entry which is preliminary data.</text>
</comment>
<feature type="domain" description="Transcription elongation factor GreA/GreB N-terminal" evidence="11">
    <location>
        <begin position="6"/>
        <end position="74"/>
    </location>
</feature>
<dbReference type="InterPro" id="IPR023459">
    <property type="entry name" value="Tscrpt_elong_fac_GreA/B_fam"/>
</dbReference>
<proteinExistence type="inferred from homology"/>
<name>A0A839SBV1_9SPHI</name>
<dbReference type="HAMAP" id="MF_00105">
    <property type="entry name" value="GreA_GreB"/>
    <property type="match status" value="1"/>
</dbReference>
<evidence type="ECO:0000256" key="4">
    <source>
        <dbReference type="ARBA" id="ARBA00023125"/>
    </source>
</evidence>
<evidence type="ECO:0000256" key="2">
    <source>
        <dbReference type="ARBA" id="ARBA00013729"/>
    </source>
</evidence>
<sequence length="157" mass="17050">MADVAYYTKEGLERLKEELQYLKTTGRSNISKAIAEARDKGDLSENAEYDAAKEAQGLHEAKVAHLQEVVASARLLDESKLDTSKVLALSKVKIKNVKNGVVMSYQLVSESEADLKSGKISVSSPIAKGLLGKKVGETTEITVPAGKIEFEILEISR</sequence>
<dbReference type="NCBIfam" id="NF001263">
    <property type="entry name" value="PRK00226.1-4"/>
    <property type="match status" value="1"/>
</dbReference>
<dbReference type="GO" id="GO:0003677">
    <property type="term" value="F:DNA binding"/>
    <property type="evidence" value="ECO:0007669"/>
    <property type="project" value="UniProtKB-UniRule"/>
</dbReference>
<dbReference type="InterPro" id="IPR018151">
    <property type="entry name" value="TF_GreA/GreB_CS"/>
</dbReference>
<dbReference type="GO" id="GO:0006354">
    <property type="term" value="P:DNA-templated transcription elongation"/>
    <property type="evidence" value="ECO:0007669"/>
    <property type="project" value="TreeGrafter"/>
</dbReference>
<keyword evidence="3 8" id="KW-0805">Transcription regulation</keyword>
<dbReference type="InterPro" id="IPR036953">
    <property type="entry name" value="GreA/GreB_C_sf"/>
</dbReference>
<evidence type="ECO:0000256" key="6">
    <source>
        <dbReference type="ARBA" id="ARBA00024916"/>
    </source>
</evidence>
<dbReference type="PIRSF" id="PIRSF006092">
    <property type="entry name" value="GreA_GreB"/>
    <property type="match status" value="1"/>
</dbReference>
<dbReference type="FunFam" id="1.10.287.180:FF:000001">
    <property type="entry name" value="Transcription elongation factor GreA"/>
    <property type="match status" value="1"/>
</dbReference>
<dbReference type="EMBL" id="JACHWX010000002">
    <property type="protein sequence ID" value="MBB3054804.1"/>
    <property type="molecule type" value="Genomic_DNA"/>
</dbReference>
<dbReference type="GO" id="GO:0070063">
    <property type="term" value="F:RNA polymerase binding"/>
    <property type="evidence" value="ECO:0007669"/>
    <property type="project" value="InterPro"/>
</dbReference>
<dbReference type="Pfam" id="PF03449">
    <property type="entry name" value="GreA_GreB_N"/>
    <property type="match status" value="1"/>
</dbReference>
<dbReference type="NCBIfam" id="NF001261">
    <property type="entry name" value="PRK00226.1-2"/>
    <property type="match status" value="1"/>
</dbReference>
<dbReference type="PANTHER" id="PTHR30437:SF4">
    <property type="entry name" value="TRANSCRIPTION ELONGATION FACTOR GREA"/>
    <property type="match status" value="1"/>
</dbReference>
<keyword evidence="4 8" id="KW-0238">DNA-binding</keyword>
<dbReference type="InterPro" id="IPR036805">
    <property type="entry name" value="Tscrpt_elong_fac_GreA/B_N_sf"/>
</dbReference>
<dbReference type="FunFam" id="3.10.50.30:FF:000001">
    <property type="entry name" value="Transcription elongation factor GreA"/>
    <property type="match status" value="1"/>
</dbReference>
<dbReference type="PROSITE" id="PS00830">
    <property type="entry name" value="GREAB_2"/>
    <property type="match status" value="1"/>
</dbReference>
<keyword evidence="12" id="KW-0648">Protein biosynthesis</keyword>
<dbReference type="Gene3D" id="1.10.287.180">
    <property type="entry name" value="Transcription elongation factor, GreA/GreB, N-terminal domain"/>
    <property type="match status" value="1"/>
</dbReference>
<organism evidence="12 13">
    <name type="scientific">Mucilaginibacter gotjawali</name>
    <dbReference type="NCBI Taxonomy" id="1550579"/>
    <lineage>
        <taxon>Bacteria</taxon>
        <taxon>Pseudomonadati</taxon>
        <taxon>Bacteroidota</taxon>
        <taxon>Sphingobacteriia</taxon>
        <taxon>Sphingobacteriales</taxon>
        <taxon>Sphingobacteriaceae</taxon>
        <taxon>Mucilaginibacter</taxon>
    </lineage>
</organism>
<evidence type="ECO:0000256" key="3">
    <source>
        <dbReference type="ARBA" id="ARBA00023015"/>
    </source>
</evidence>
<evidence type="ECO:0000256" key="5">
    <source>
        <dbReference type="ARBA" id="ARBA00023163"/>
    </source>
</evidence>
<evidence type="ECO:0000256" key="8">
    <source>
        <dbReference type="HAMAP-Rule" id="MF_00105"/>
    </source>
</evidence>
<dbReference type="PROSITE" id="PS00829">
    <property type="entry name" value="GREAB_1"/>
    <property type="match status" value="1"/>
</dbReference>
<evidence type="ECO:0000259" key="11">
    <source>
        <dbReference type="Pfam" id="PF03449"/>
    </source>
</evidence>
<dbReference type="Proteomes" id="UP000539265">
    <property type="component" value="Unassembled WGS sequence"/>
</dbReference>
<keyword evidence="13" id="KW-1185">Reference proteome</keyword>
<dbReference type="SUPFAM" id="SSF46557">
    <property type="entry name" value="GreA transcript cleavage protein, N-terminal domain"/>
    <property type="match status" value="1"/>
</dbReference>
<dbReference type="AlphaFoldDB" id="A0A839SBV1"/>
<protein>
    <recommendedName>
        <fullName evidence="2 8">Transcription elongation factor GreA</fullName>
    </recommendedName>
    <alternativeName>
        <fullName evidence="7 8">Transcript cleavage factor GreA</fullName>
    </alternativeName>
</protein>
<accession>A0A839SBV1</accession>
<dbReference type="PANTHER" id="PTHR30437">
    <property type="entry name" value="TRANSCRIPTION ELONGATION FACTOR GREA"/>
    <property type="match status" value="1"/>
</dbReference>
<evidence type="ECO:0000256" key="7">
    <source>
        <dbReference type="ARBA" id="ARBA00030776"/>
    </source>
</evidence>
<dbReference type="RefSeq" id="WP_096356311.1">
    <property type="nucleotide sequence ID" value="NZ_AP017313.1"/>
</dbReference>
<dbReference type="InterPro" id="IPR022691">
    <property type="entry name" value="Tscrpt_elong_fac_GreA/B_N"/>
</dbReference>
<dbReference type="NCBIfam" id="TIGR01462">
    <property type="entry name" value="greA"/>
    <property type="match status" value="1"/>
</dbReference>
<dbReference type="Gene3D" id="3.10.50.30">
    <property type="entry name" value="Transcription elongation factor, GreA/GreB, C-terminal domain"/>
    <property type="match status" value="1"/>
</dbReference>
<evidence type="ECO:0000313" key="12">
    <source>
        <dbReference type="EMBL" id="MBB3054804.1"/>
    </source>
</evidence>
<dbReference type="GO" id="GO:0003746">
    <property type="term" value="F:translation elongation factor activity"/>
    <property type="evidence" value="ECO:0007669"/>
    <property type="project" value="UniProtKB-KW"/>
</dbReference>
<gene>
    <name evidence="8" type="primary">greA</name>
    <name evidence="12" type="ORF">FHS11_001214</name>
</gene>